<dbReference type="Gene3D" id="3.55.50.30">
    <property type="match status" value="1"/>
</dbReference>
<keyword evidence="7 11" id="KW-0798">TonB box</keyword>
<evidence type="ECO:0000256" key="5">
    <source>
        <dbReference type="ARBA" id="ARBA00022692"/>
    </source>
</evidence>
<keyword evidence="2 10" id="KW-0813">Transport</keyword>
<dbReference type="NCBIfam" id="TIGR04057">
    <property type="entry name" value="SusC_RagA_signa"/>
    <property type="match status" value="1"/>
</dbReference>
<evidence type="ECO:0000256" key="3">
    <source>
        <dbReference type="ARBA" id="ARBA00022452"/>
    </source>
</evidence>
<dbReference type="EMBL" id="WCRY01000031">
    <property type="protein sequence ID" value="KAB4474557.1"/>
    <property type="molecule type" value="Genomic_DNA"/>
</dbReference>
<dbReference type="AlphaFoldDB" id="A0A0P0FJ79"/>
<sequence>MKFYKLSGIGYPVKIHKFYILLFALCFYNIAYGQNQPITVSMKNQPLLKVFEIIEDQTEFSIAYNQTKLDVKQKVSANFVREAVSSVLNSVLKGTGFTYRQEGKHIIIIPVPAKAEAAPNNTTSTQQSIKIRGTVTDAQGEPLIGANVLVDGSKQATITDMNGEFSLEVPANSKLRVTYIGYVTQEVTVKNKTLFNIQLQEDTQTMDEVVVIGFGTQKKVNMTGAVASVNIKESLGDRPITNVSAALQGVVPGLKIESTTGTPGDDMTYNIRGTTSINGGEPLVLVNNVPMDINMIDPQDIESVSILKDAASAAIYGARAAFGVILITTKQGKKDMAPRFNYNNNFSFSKASELPQKASPLESVLAYKEMGWANDTYVDGKNITQWEGYIRDYQANPSNYPNGYIFDDQGNLFLMRENDMFADMMDNFGFMQNHSFSVSGGSQRTSYRLSLGYTGEDGILVTDKDKFDRINMSSFLSVDVNKWLTTQLDIRYANSTQNKVEQGGRNGVWGSAMYLPSYHNILPYEQDGIEYPAETSATFVRYGEPRVIKKTNLRTLGRVIISPLKGLKITGEYTYNRITEYNRMYVNKYKYIGFNFTGLLNNVENSRYALTQGFTNYNAINAFANYDFSIGKHDISIMGGYNQEESHKESQWSQRTDVLLENLPSLSGSTGTASVTDSFDEYAIRGLFYRVNYTYDGKYMFEANGRYDGTSRFPKDSRFGFFPSFSAGWRISEEAFMKNTKSFLSNLKLRASWGSIGNQIILKPDNTPENYPYIPSMSPYLTEWLVDGQKTTTLNAPAMVSSSFSWEKVYTLDFGVDFGFFDNRFNGTFDWYRRDTKGMLAPGMDLPWVVGATAAKQNAADLKTYGWELELNWRDRINKDWSYRIGFNLYDSQSEITKYNNETNLLGDKIYRKGMKMGEIWGYVTDRFYTEDDFNADGTLKPGIPIPKGAGKVFPGDVLYKNFDDDTETIWSGEGTADNPGDQRIIGNSTPRFHYGITAGISWKGLDLSIFLRGVGKRDYWRTDQIAWPTGGWGSLFKETLNFWTPTNTNAYYPRVYSNDGVNTSYNHWKQSKYLANASYLKLQNITLSYTLPKVWSQRLYFDDVKVFFSGENLYTWDHLPEGLETDMLSKGAWEYPFMRKFSFGINVTF</sequence>
<keyword evidence="6" id="KW-0408">Iron</keyword>
<dbReference type="Pfam" id="PF00593">
    <property type="entry name" value="TonB_dep_Rec_b-barrel"/>
    <property type="match status" value="1"/>
</dbReference>
<dbReference type="PROSITE" id="PS52016">
    <property type="entry name" value="TONB_DEPENDENT_REC_3"/>
    <property type="match status" value="1"/>
</dbReference>
<dbReference type="FunFam" id="2.170.130.10:FF:000009">
    <property type="entry name" value="SusC/RagA family TonB-linked outer membrane protein"/>
    <property type="match status" value="1"/>
</dbReference>
<evidence type="ECO:0000256" key="1">
    <source>
        <dbReference type="ARBA" id="ARBA00004571"/>
    </source>
</evidence>
<dbReference type="OMA" id="FLMREND"/>
<dbReference type="SUPFAM" id="SSF56935">
    <property type="entry name" value="Porins"/>
    <property type="match status" value="1"/>
</dbReference>
<dbReference type="InterPro" id="IPR000531">
    <property type="entry name" value="Beta-barrel_TonB"/>
</dbReference>
<dbReference type="Pfam" id="PF13715">
    <property type="entry name" value="CarbopepD_reg_2"/>
    <property type="match status" value="1"/>
</dbReference>
<comment type="subcellular location">
    <subcellularLocation>
        <location evidence="1 10">Cell outer membrane</location>
        <topology evidence="1 10">Multi-pass membrane protein</topology>
    </subcellularLocation>
</comment>
<keyword evidence="3 10" id="KW-1134">Transmembrane beta strand</keyword>
<dbReference type="RefSeq" id="WP_011107893.1">
    <property type="nucleotide sequence ID" value="NZ_CAXKYD010000003.1"/>
</dbReference>
<dbReference type="GO" id="GO:0009279">
    <property type="term" value="C:cell outer membrane"/>
    <property type="evidence" value="ECO:0007669"/>
    <property type="project" value="UniProtKB-SubCell"/>
</dbReference>
<dbReference type="Pfam" id="PF07715">
    <property type="entry name" value="Plug"/>
    <property type="match status" value="1"/>
</dbReference>
<dbReference type="GeneID" id="60927604"/>
<evidence type="ECO:0000256" key="9">
    <source>
        <dbReference type="ARBA" id="ARBA00023237"/>
    </source>
</evidence>
<dbReference type="FunFam" id="2.60.40.1120:FF:000003">
    <property type="entry name" value="Outer membrane protein Omp121"/>
    <property type="match status" value="1"/>
</dbReference>
<accession>A0A0P0FJ79</accession>
<name>A0A0P0FJ79_BACT4</name>
<dbReference type="InterPro" id="IPR039426">
    <property type="entry name" value="TonB-dep_rcpt-like"/>
</dbReference>
<evidence type="ECO:0000256" key="7">
    <source>
        <dbReference type="ARBA" id="ARBA00023077"/>
    </source>
</evidence>
<dbReference type="NCBIfam" id="TIGR04056">
    <property type="entry name" value="OMP_RagA_SusC"/>
    <property type="match status" value="1"/>
</dbReference>
<evidence type="ECO:0000313" key="13">
    <source>
        <dbReference type="Proteomes" id="UP000436858"/>
    </source>
</evidence>
<comment type="similarity">
    <text evidence="10 11">Belongs to the TonB-dependent receptor family.</text>
</comment>
<proteinExistence type="inferred from homology"/>
<keyword evidence="9 10" id="KW-0998">Cell outer membrane</keyword>
<dbReference type="Gene3D" id="2.60.40.1120">
    <property type="entry name" value="Carboxypeptidase-like, regulatory domain"/>
    <property type="match status" value="1"/>
</dbReference>
<protein>
    <submittedName>
        <fullName evidence="12">TonB-dependent receptor</fullName>
    </submittedName>
</protein>
<dbReference type="InterPro" id="IPR008969">
    <property type="entry name" value="CarboxyPept-like_regulatory"/>
</dbReference>
<dbReference type="GO" id="GO:0006826">
    <property type="term" value="P:iron ion transport"/>
    <property type="evidence" value="ECO:0007669"/>
    <property type="project" value="UniProtKB-KW"/>
</dbReference>
<evidence type="ECO:0000256" key="2">
    <source>
        <dbReference type="ARBA" id="ARBA00022448"/>
    </source>
</evidence>
<dbReference type="SUPFAM" id="SSF49464">
    <property type="entry name" value="Carboxypeptidase regulatory domain-like"/>
    <property type="match status" value="1"/>
</dbReference>
<evidence type="ECO:0000256" key="6">
    <source>
        <dbReference type="ARBA" id="ARBA00023004"/>
    </source>
</evidence>
<evidence type="ECO:0000256" key="10">
    <source>
        <dbReference type="PROSITE-ProRule" id="PRU01360"/>
    </source>
</evidence>
<keyword evidence="5 10" id="KW-0812">Transmembrane</keyword>
<dbReference type="DNASU" id="1075762"/>
<keyword evidence="12" id="KW-0675">Receptor</keyword>
<dbReference type="InterPro" id="IPR036942">
    <property type="entry name" value="Beta-barrel_TonB_sf"/>
</dbReference>
<dbReference type="InterPro" id="IPR023997">
    <property type="entry name" value="TonB-dep_OMP_SusC/RagA_CS"/>
</dbReference>
<dbReference type="Pfam" id="PF07660">
    <property type="entry name" value="STN"/>
    <property type="match status" value="1"/>
</dbReference>
<dbReference type="KEGG" id="btho:Btheta7330_01441"/>
<dbReference type="Proteomes" id="UP000436858">
    <property type="component" value="Unassembled WGS sequence"/>
</dbReference>
<evidence type="ECO:0000256" key="4">
    <source>
        <dbReference type="ARBA" id="ARBA00022496"/>
    </source>
</evidence>
<dbReference type="InterPro" id="IPR037066">
    <property type="entry name" value="Plug_dom_sf"/>
</dbReference>
<dbReference type="InterPro" id="IPR023996">
    <property type="entry name" value="TonB-dep_OMP_SusC/RagA"/>
</dbReference>
<organism evidence="12 13">
    <name type="scientific">Bacteroides thetaiotaomicron</name>
    <dbReference type="NCBI Taxonomy" id="818"/>
    <lineage>
        <taxon>Bacteria</taxon>
        <taxon>Pseudomonadati</taxon>
        <taxon>Bacteroidota</taxon>
        <taxon>Bacteroidia</taxon>
        <taxon>Bacteroidales</taxon>
        <taxon>Bacteroidaceae</taxon>
        <taxon>Bacteroides</taxon>
    </lineage>
</organism>
<keyword evidence="8 10" id="KW-0472">Membrane</keyword>
<dbReference type="Gene3D" id="2.170.130.10">
    <property type="entry name" value="TonB-dependent receptor, plug domain"/>
    <property type="match status" value="1"/>
</dbReference>
<keyword evidence="4" id="KW-0406">Ion transport</keyword>
<keyword evidence="4" id="KW-0410">Iron transport</keyword>
<dbReference type="InterPro" id="IPR011662">
    <property type="entry name" value="Secretin/TonB_short_N"/>
</dbReference>
<dbReference type="SMART" id="SM00965">
    <property type="entry name" value="STN"/>
    <property type="match status" value="1"/>
</dbReference>
<evidence type="ECO:0000256" key="11">
    <source>
        <dbReference type="RuleBase" id="RU003357"/>
    </source>
</evidence>
<reference evidence="12 13" key="1">
    <citation type="journal article" date="2019" name="Nat. Med.">
        <title>A library of human gut bacterial isolates paired with longitudinal multiomics data enables mechanistic microbiome research.</title>
        <authorList>
            <person name="Poyet M."/>
            <person name="Groussin M."/>
            <person name="Gibbons S.M."/>
            <person name="Avila-Pacheco J."/>
            <person name="Jiang X."/>
            <person name="Kearney S.M."/>
            <person name="Perrotta A.R."/>
            <person name="Berdy B."/>
            <person name="Zhao S."/>
            <person name="Lieberman T.D."/>
            <person name="Swanson P.K."/>
            <person name="Smith M."/>
            <person name="Roesemann S."/>
            <person name="Alexander J.E."/>
            <person name="Rich S.A."/>
            <person name="Livny J."/>
            <person name="Vlamakis H."/>
            <person name="Clish C."/>
            <person name="Bullock K."/>
            <person name="Deik A."/>
            <person name="Scott J."/>
            <person name="Pierce K.A."/>
            <person name="Xavier R.J."/>
            <person name="Alm E.J."/>
        </authorList>
    </citation>
    <scope>NUCLEOTIDE SEQUENCE [LARGE SCALE GENOMIC DNA]</scope>
    <source>
        <strain evidence="12 13">BIOML-A162</strain>
    </source>
</reference>
<dbReference type="Gene3D" id="2.40.170.20">
    <property type="entry name" value="TonB-dependent receptor, beta-barrel domain"/>
    <property type="match status" value="1"/>
</dbReference>
<comment type="caution">
    <text evidence="12">The sequence shown here is derived from an EMBL/GenBank/DDBJ whole genome shotgun (WGS) entry which is preliminary data.</text>
</comment>
<evidence type="ECO:0000256" key="8">
    <source>
        <dbReference type="ARBA" id="ARBA00023136"/>
    </source>
</evidence>
<gene>
    <name evidence="12" type="ORF">GAN91_23010</name>
</gene>
<evidence type="ECO:0000313" key="12">
    <source>
        <dbReference type="EMBL" id="KAB4474557.1"/>
    </source>
</evidence>
<dbReference type="InterPro" id="IPR012910">
    <property type="entry name" value="Plug_dom"/>
</dbReference>